<dbReference type="GO" id="GO:0031298">
    <property type="term" value="C:replication fork protection complex"/>
    <property type="evidence" value="ECO:0007669"/>
    <property type="project" value="TreeGrafter"/>
</dbReference>
<dbReference type="GO" id="GO:0031297">
    <property type="term" value="P:replication fork processing"/>
    <property type="evidence" value="ECO:0007669"/>
    <property type="project" value="UniProtKB-UniRule"/>
</dbReference>
<dbReference type="GO" id="GO:0003677">
    <property type="term" value="F:DNA binding"/>
    <property type="evidence" value="ECO:0007669"/>
    <property type="project" value="TreeGrafter"/>
</dbReference>
<keyword evidence="4 7" id="KW-0227">DNA damage</keyword>
<sequence>MRGPLELGDYDGLEDEAFPPLPPPQSPGQGGQDEGDPFGNDEENGDVSKLDEVPAAKRKGVKRPQPKLDSNRLTSDRGLPALRTLFDDVRFKGKGHEAEDLRQLMHKMENWAHRLYPKLQFEEFIDKVEKLGKKKEVQTCLKRIRLDMPLTHEDYMDNVEEAAAPESHVFGDPDPFNSTVFPNDLPAPVHSTPAPAAPPSPSPAPSSSPAAPSLTEEQRKRMELNRQRALERKLARQQQQQQTDPSDSQTVEPTTSAEEPTSVSSANVLNTSENQDEEMMEDLDLKPTSSSSSTQEPSEQPHKDSEAPAESPQSEKEEEASISQLHQPSNECEDAD</sequence>
<feature type="compositionally biased region" description="Pro residues" evidence="8">
    <location>
        <begin position="195"/>
        <end position="206"/>
    </location>
</feature>
<dbReference type="RefSeq" id="XP_030270656.1">
    <property type="nucleotide sequence ID" value="XM_030414796.1"/>
</dbReference>
<dbReference type="GeneID" id="115580458"/>
<feature type="compositionally biased region" description="Low complexity" evidence="8">
    <location>
        <begin position="287"/>
        <end position="298"/>
    </location>
</feature>
<evidence type="ECO:0000259" key="9">
    <source>
        <dbReference type="Pfam" id="PF07962"/>
    </source>
</evidence>
<evidence type="ECO:0000256" key="1">
    <source>
        <dbReference type="ARBA" id="ARBA00004123"/>
    </source>
</evidence>
<feature type="compositionally biased region" description="Basic and acidic residues" evidence="8">
    <location>
        <begin position="46"/>
        <end position="55"/>
    </location>
</feature>
<dbReference type="InterPro" id="IPR040038">
    <property type="entry name" value="TIPIN/Csm3/Swi3"/>
</dbReference>
<evidence type="ECO:0000313" key="11">
    <source>
        <dbReference type="Proteomes" id="UP000472265"/>
    </source>
</evidence>
<dbReference type="OMA" id="MNDQQDD"/>
<evidence type="ECO:0000256" key="6">
    <source>
        <dbReference type="ARBA" id="ARBA00023306"/>
    </source>
</evidence>
<dbReference type="GO" id="GO:0000076">
    <property type="term" value="P:DNA replication checkpoint signaling"/>
    <property type="evidence" value="ECO:0007669"/>
    <property type="project" value="UniProtKB-UniRule"/>
</dbReference>
<reference evidence="10" key="2">
    <citation type="submission" date="2025-08" db="UniProtKB">
        <authorList>
            <consortium name="Ensembl"/>
        </authorList>
    </citation>
    <scope>IDENTIFICATION</scope>
</reference>
<evidence type="ECO:0000256" key="4">
    <source>
        <dbReference type="ARBA" id="ARBA00022763"/>
    </source>
</evidence>
<feature type="compositionally biased region" description="Polar residues" evidence="8">
    <location>
        <begin position="321"/>
        <end position="330"/>
    </location>
</feature>
<keyword evidence="11" id="KW-1185">Reference proteome</keyword>
<evidence type="ECO:0000256" key="8">
    <source>
        <dbReference type="SAM" id="MobiDB-lite"/>
    </source>
</evidence>
<dbReference type="InterPro" id="IPR012923">
    <property type="entry name" value="Csm3"/>
</dbReference>
<comment type="function">
    <text evidence="7">Plays an important role in the control of DNA replication and the maintenance of replication fork stability.</text>
</comment>
<comment type="similarity">
    <text evidence="2 7">Belongs to the CSM3 family.</text>
</comment>
<dbReference type="GO" id="GO:0006974">
    <property type="term" value="P:DNA damage response"/>
    <property type="evidence" value="ECO:0007669"/>
    <property type="project" value="UniProtKB-KW"/>
</dbReference>
<name>A0A671XBE6_SPAAU</name>
<dbReference type="InParanoid" id="A0A671XBE6"/>
<proteinExistence type="inferred from homology"/>
<dbReference type="Ensembl" id="ENSSAUT00010048594.1">
    <property type="protein sequence ID" value="ENSSAUP00010046230.1"/>
    <property type="gene ID" value="ENSSAUG00010019272.1"/>
</dbReference>
<protein>
    <recommendedName>
        <fullName evidence="3 7">TIMELESS-interacting protein</fullName>
    </recommendedName>
</protein>
<gene>
    <name evidence="10" type="primary">TIPIN</name>
    <name evidence="10" type="synonym">tipin</name>
</gene>
<comment type="subcellular location">
    <subcellularLocation>
        <location evidence="1 7">Nucleus</location>
    </subcellularLocation>
</comment>
<feature type="domain" description="Chromosome segregation in meiosis protein 3" evidence="9">
    <location>
        <begin position="67"/>
        <end position="148"/>
    </location>
</feature>
<dbReference type="AlphaFoldDB" id="A0A671XBE6"/>
<accession>A0A671XBE6</accession>
<dbReference type="FunCoup" id="A0A671XBE6">
    <property type="interactions" value="836"/>
</dbReference>
<keyword evidence="5 7" id="KW-0539">Nucleus</keyword>
<evidence type="ECO:0000256" key="3">
    <source>
        <dbReference type="ARBA" id="ARBA00018750"/>
    </source>
</evidence>
<evidence type="ECO:0000256" key="2">
    <source>
        <dbReference type="ARBA" id="ARBA00006075"/>
    </source>
</evidence>
<feature type="compositionally biased region" description="Acidic residues" evidence="8">
    <location>
        <begin position="8"/>
        <end position="17"/>
    </location>
</feature>
<feature type="region of interest" description="Disordered" evidence="8">
    <location>
        <begin position="1"/>
        <end position="76"/>
    </location>
</feature>
<dbReference type="CTD" id="54962"/>
<reference evidence="10" key="3">
    <citation type="submission" date="2025-09" db="UniProtKB">
        <authorList>
            <consortium name="Ensembl"/>
        </authorList>
    </citation>
    <scope>IDENTIFICATION</scope>
</reference>
<feature type="region of interest" description="Disordered" evidence="8">
    <location>
        <begin position="167"/>
        <end position="336"/>
    </location>
</feature>
<feature type="compositionally biased region" description="Basic residues" evidence="8">
    <location>
        <begin position="56"/>
        <end position="65"/>
    </location>
</feature>
<dbReference type="GeneTree" id="ENSGT00390000005764"/>
<evidence type="ECO:0000313" key="10">
    <source>
        <dbReference type="Ensembl" id="ENSSAUP00010046230.1"/>
    </source>
</evidence>
<keyword evidence="6 7" id="KW-0131">Cell cycle</keyword>
<dbReference type="GO" id="GO:0043111">
    <property type="term" value="P:replication fork arrest"/>
    <property type="evidence" value="ECO:0007669"/>
    <property type="project" value="TreeGrafter"/>
</dbReference>
<dbReference type="Pfam" id="PF07962">
    <property type="entry name" value="Swi3"/>
    <property type="match status" value="1"/>
</dbReference>
<reference evidence="10" key="1">
    <citation type="submission" date="2021-04" db="EMBL/GenBank/DDBJ databases">
        <authorList>
            <consortium name="Wellcome Sanger Institute Data Sharing"/>
        </authorList>
    </citation>
    <scope>NUCLEOTIDE SEQUENCE [LARGE SCALE GENOMIC DNA]</scope>
</reference>
<dbReference type="PANTHER" id="PTHR13220">
    <property type="entry name" value="TIMELESS INTERACTING-RELATED"/>
    <property type="match status" value="1"/>
</dbReference>
<feature type="compositionally biased region" description="Acidic residues" evidence="8">
    <location>
        <begin position="33"/>
        <end position="45"/>
    </location>
</feature>
<dbReference type="PANTHER" id="PTHR13220:SF11">
    <property type="entry name" value="TIMELESS-INTERACTING PROTEIN"/>
    <property type="match status" value="1"/>
</dbReference>
<dbReference type="RefSeq" id="XP_030270655.1">
    <property type="nucleotide sequence ID" value="XM_030414795.1"/>
</dbReference>
<evidence type="ECO:0000256" key="5">
    <source>
        <dbReference type="ARBA" id="ARBA00023242"/>
    </source>
</evidence>
<feature type="compositionally biased region" description="Basic and acidic residues" evidence="8">
    <location>
        <begin position="216"/>
        <end position="234"/>
    </location>
</feature>
<dbReference type="Proteomes" id="UP000472265">
    <property type="component" value="Chromosome 4"/>
</dbReference>
<evidence type="ECO:0000256" key="7">
    <source>
        <dbReference type="RuleBase" id="RU366049"/>
    </source>
</evidence>
<organism evidence="10 11">
    <name type="scientific">Sparus aurata</name>
    <name type="common">Gilthead sea bream</name>
    <dbReference type="NCBI Taxonomy" id="8175"/>
    <lineage>
        <taxon>Eukaryota</taxon>
        <taxon>Metazoa</taxon>
        <taxon>Chordata</taxon>
        <taxon>Craniata</taxon>
        <taxon>Vertebrata</taxon>
        <taxon>Euteleostomi</taxon>
        <taxon>Actinopterygii</taxon>
        <taxon>Neopterygii</taxon>
        <taxon>Teleostei</taxon>
        <taxon>Neoteleostei</taxon>
        <taxon>Acanthomorphata</taxon>
        <taxon>Eupercaria</taxon>
        <taxon>Spariformes</taxon>
        <taxon>Sparidae</taxon>
        <taxon>Sparus</taxon>
    </lineage>
</organism>
<feature type="compositionally biased region" description="Polar residues" evidence="8">
    <location>
        <begin position="243"/>
        <end position="273"/>
    </location>
</feature>